<sequence>MVLITPGTISVFVSTSVVGLFTFLLFLSGYVLQQQSVRNIQAALPRNFAPISTPKPNPPISKETAGARIESHFATGVKNPSLYDPVPDHKHGSQQAPIDGGIKKLSPNTKAYVQILTKPSAADICSTLLFAKALTSNSSSTIERIVIYPESWGSSPPSANIAAALRTLRASSERYNLTLYPMDMSNAQGGRLFTAPLLKKASAQFGAYERMLYLQAPGVVLDAEKLDQLMHPPNENDLLSEQTSLLWGWWADSKSKTWVRTQLKLTATSMPPAVLFTSRYLRPGVLSSHSHILGRLTRRSYVDSAMGVLDNYDMGAPKEEPAYVYFEKNKDRIRERRSVYYLDWRKHLGAVCGGLDLDD</sequence>
<protein>
    <submittedName>
        <fullName evidence="2">Uncharacterized protein</fullName>
    </submittedName>
</protein>
<evidence type="ECO:0000313" key="3">
    <source>
        <dbReference type="Proteomes" id="UP000002058"/>
    </source>
</evidence>
<dbReference type="OMA" id="FMQYDSV"/>
<dbReference type="GeneID" id="8444126"/>
<gene>
    <name evidence="2" type="ORF">UREG_03750</name>
</gene>
<organism evidence="2 3">
    <name type="scientific">Uncinocarpus reesii (strain UAMH 1704)</name>
    <dbReference type="NCBI Taxonomy" id="336963"/>
    <lineage>
        <taxon>Eukaryota</taxon>
        <taxon>Fungi</taxon>
        <taxon>Dikarya</taxon>
        <taxon>Ascomycota</taxon>
        <taxon>Pezizomycotina</taxon>
        <taxon>Eurotiomycetes</taxon>
        <taxon>Eurotiomycetidae</taxon>
        <taxon>Onygenales</taxon>
        <taxon>Onygenaceae</taxon>
        <taxon>Uncinocarpus</taxon>
    </lineage>
</organism>
<keyword evidence="1" id="KW-0812">Transmembrane</keyword>
<feature type="transmembrane region" description="Helical" evidence="1">
    <location>
        <begin position="12"/>
        <end position="32"/>
    </location>
</feature>
<dbReference type="RefSeq" id="XP_002544233.1">
    <property type="nucleotide sequence ID" value="XM_002544187.1"/>
</dbReference>
<keyword evidence="1" id="KW-1133">Transmembrane helix</keyword>
<evidence type="ECO:0000256" key="1">
    <source>
        <dbReference type="SAM" id="Phobius"/>
    </source>
</evidence>
<dbReference type="AlphaFoldDB" id="C4JLP2"/>
<dbReference type="InParanoid" id="C4JLP2"/>
<dbReference type="OrthoDB" id="5367275at2759"/>
<reference evidence="3" key="1">
    <citation type="journal article" date="2009" name="Genome Res.">
        <title>Comparative genomic analyses of the human fungal pathogens Coccidioides and their relatives.</title>
        <authorList>
            <person name="Sharpton T.J."/>
            <person name="Stajich J.E."/>
            <person name="Rounsley S.D."/>
            <person name="Gardner M.J."/>
            <person name="Wortman J.R."/>
            <person name="Jordar V.S."/>
            <person name="Maiti R."/>
            <person name="Kodira C.D."/>
            <person name="Neafsey D.E."/>
            <person name="Zeng Q."/>
            <person name="Hung C.-Y."/>
            <person name="McMahan C."/>
            <person name="Muszewska A."/>
            <person name="Grynberg M."/>
            <person name="Mandel M.A."/>
            <person name="Kellner E.M."/>
            <person name="Barker B.M."/>
            <person name="Galgiani J.N."/>
            <person name="Orbach M.J."/>
            <person name="Kirkland T.N."/>
            <person name="Cole G.T."/>
            <person name="Henn M.R."/>
            <person name="Birren B.W."/>
            <person name="Taylor J.W."/>
        </authorList>
    </citation>
    <scope>NUCLEOTIDE SEQUENCE [LARGE SCALE GENOMIC DNA]</scope>
    <source>
        <strain evidence="3">UAMH 1704</strain>
    </source>
</reference>
<dbReference type="Proteomes" id="UP000002058">
    <property type="component" value="Unassembled WGS sequence"/>
</dbReference>
<dbReference type="KEGG" id="ure:UREG_03750"/>
<keyword evidence="1" id="KW-0472">Membrane</keyword>
<accession>C4JLP2</accession>
<proteinExistence type="predicted"/>
<name>C4JLP2_UNCRE</name>
<dbReference type="VEuPathDB" id="FungiDB:UREG_03750"/>
<dbReference type="EMBL" id="CH476616">
    <property type="protein sequence ID" value="EEP78904.1"/>
    <property type="molecule type" value="Genomic_DNA"/>
</dbReference>
<evidence type="ECO:0000313" key="2">
    <source>
        <dbReference type="EMBL" id="EEP78904.1"/>
    </source>
</evidence>
<dbReference type="HOGENOM" id="CLU_066658_0_0_1"/>
<dbReference type="eggNOG" id="ENOG502SWVM">
    <property type="taxonomic scope" value="Eukaryota"/>
</dbReference>
<keyword evidence="3" id="KW-1185">Reference proteome</keyword>